<organism evidence="1 2">
    <name type="scientific">Dyadobacter psychrotolerans</name>
    <dbReference type="NCBI Taxonomy" id="2541721"/>
    <lineage>
        <taxon>Bacteria</taxon>
        <taxon>Pseudomonadati</taxon>
        <taxon>Bacteroidota</taxon>
        <taxon>Cytophagia</taxon>
        <taxon>Cytophagales</taxon>
        <taxon>Spirosomataceae</taxon>
        <taxon>Dyadobacter</taxon>
    </lineage>
</organism>
<protein>
    <submittedName>
        <fullName evidence="1">Uncharacterized protein</fullName>
    </submittedName>
</protein>
<dbReference type="OrthoDB" id="753577at2"/>
<reference evidence="1 2" key="1">
    <citation type="submission" date="2019-03" db="EMBL/GenBank/DDBJ databases">
        <title>Dyadobacter AR-3-6 sp. nov., isolated from arctic soil.</title>
        <authorList>
            <person name="Chaudhary D.K."/>
        </authorList>
    </citation>
    <scope>NUCLEOTIDE SEQUENCE [LARGE SCALE GENOMIC DNA]</scope>
    <source>
        <strain evidence="1 2">AR-3-6</strain>
    </source>
</reference>
<dbReference type="PROSITE" id="PS51257">
    <property type="entry name" value="PROKAR_LIPOPROTEIN"/>
    <property type="match status" value="1"/>
</dbReference>
<proteinExistence type="predicted"/>
<dbReference type="AlphaFoldDB" id="A0A4R5DRG5"/>
<evidence type="ECO:0000313" key="1">
    <source>
        <dbReference type="EMBL" id="TDE14820.1"/>
    </source>
</evidence>
<accession>A0A4R5DRG5</accession>
<dbReference type="EMBL" id="SMFL01000005">
    <property type="protein sequence ID" value="TDE14820.1"/>
    <property type="molecule type" value="Genomic_DNA"/>
</dbReference>
<keyword evidence="2" id="KW-1185">Reference proteome</keyword>
<dbReference type="Proteomes" id="UP000294850">
    <property type="component" value="Unassembled WGS sequence"/>
</dbReference>
<evidence type="ECO:0000313" key="2">
    <source>
        <dbReference type="Proteomes" id="UP000294850"/>
    </source>
</evidence>
<gene>
    <name evidence="1" type="ORF">E0F88_16695</name>
</gene>
<name>A0A4R5DRG5_9BACT</name>
<dbReference type="RefSeq" id="WP_131959404.1">
    <property type="nucleotide sequence ID" value="NZ_SMFL01000005.1"/>
</dbReference>
<comment type="caution">
    <text evidence="1">The sequence shown here is derived from an EMBL/GenBank/DDBJ whole genome shotgun (WGS) entry which is preliminary data.</text>
</comment>
<sequence>MKNLINICKMLPVLLLVLGSCKEKSADPVNTELSINDLTNYYLVIENKAGDKRLGIISFIAEGNIVKASAHFQGALRVHEATLENAVFRFDYNSNGASVYTFTFRKDASGNLQLQSQDLTASGVAGQLRQAVLVKKSDALPIMNKTFWVESVGFKIEMDGNQPVLQWIDGRRYASYSLENYGFKTNQDEYMGVVVPNWNFNGKNLPGMLVEVGDQVVMGISK</sequence>